<accession>A0A565B856</accession>
<dbReference type="AlphaFoldDB" id="A0A565B856"/>
<evidence type="ECO:0000313" key="2">
    <source>
        <dbReference type="Proteomes" id="UP000489600"/>
    </source>
</evidence>
<keyword evidence="2" id="KW-1185">Reference proteome</keyword>
<protein>
    <submittedName>
        <fullName evidence="1">Uncharacterized protein</fullName>
    </submittedName>
</protein>
<organism evidence="1 2">
    <name type="scientific">Arabis nemorensis</name>
    <dbReference type="NCBI Taxonomy" id="586526"/>
    <lineage>
        <taxon>Eukaryota</taxon>
        <taxon>Viridiplantae</taxon>
        <taxon>Streptophyta</taxon>
        <taxon>Embryophyta</taxon>
        <taxon>Tracheophyta</taxon>
        <taxon>Spermatophyta</taxon>
        <taxon>Magnoliopsida</taxon>
        <taxon>eudicotyledons</taxon>
        <taxon>Gunneridae</taxon>
        <taxon>Pentapetalae</taxon>
        <taxon>rosids</taxon>
        <taxon>malvids</taxon>
        <taxon>Brassicales</taxon>
        <taxon>Brassicaceae</taxon>
        <taxon>Arabideae</taxon>
        <taxon>Arabis</taxon>
    </lineage>
</organism>
<reference evidence="1" key="1">
    <citation type="submission" date="2019-07" db="EMBL/GenBank/DDBJ databases">
        <authorList>
            <person name="Dittberner H."/>
        </authorList>
    </citation>
    <scope>NUCLEOTIDE SEQUENCE [LARGE SCALE GENOMIC DNA]</scope>
</reference>
<dbReference type="EMBL" id="CABITT030000003">
    <property type="protein sequence ID" value="VVA97849.1"/>
    <property type="molecule type" value="Genomic_DNA"/>
</dbReference>
<name>A0A565B856_9BRAS</name>
<gene>
    <name evidence="1" type="ORF">ANE_LOCUS8294</name>
</gene>
<dbReference type="Proteomes" id="UP000489600">
    <property type="component" value="Unassembled WGS sequence"/>
</dbReference>
<sequence length="81" mass="9335">MENNNNQFWQFSDQLRVQNLANLSLNDSIWSTNSVYKRNDDRTNLDIAKNPIDLVLVLLSTRTRTSIWVASGLLDQNQPSI</sequence>
<dbReference type="OrthoDB" id="10571603at2759"/>
<comment type="caution">
    <text evidence="1">The sequence shown here is derived from an EMBL/GenBank/DDBJ whole genome shotgun (WGS) entry which is preliminary data.</text>
</comment>
<proteinExistence type="predicted"/>
<evidence type="ECO:0000313" key="1">
    <source>
        <dbReference type="EMBL" id="VVA97849.1"/>
    </source>
</evidence>